<feature type="transmembrane region" description="Helical" evidence="5">
    <location>
        <begin position="131"/>
        <end position="155"/>
    </location>
</feature>
<dbReference type="Pfam" id="PF00916">
    <property type="entry name" value="Sulfate_transp"/>
    <property type="match status" value="1"/>
</dbReference>
<keyword evidence="2 5" id="KW-0812">Transmembrane</keyword>
<feature type="transmembrane region" description="Helical" evidence="5">
    <location>
        <begin position="31"/>
        <end position="52"/>
    </location>
</feature>
<evidence type="ECO:0000313" key="7">
    <source>
        <dbReference type="EMBL" id="PNI05854.1"/>
    </source>
</evidence>
<gene>
    <name evidence="7" type="ORF">C1N32_07115</name>
</gene>
<dbReference type="SUPFAM" id="SSF52091">
    <property type="entry name" value="SpoIIaa-like"/>
    <property type="match status" value="1"/>
</dbReference>
<dbReference type="GO" id="GO:0016020">
    <property type="term" value="C:membrane"/>
    <property type="evidence" value="ECO:0007669"/>
    <property type="project" value="UniProtKB-SubCell"/>
</dbReference>
<keyword evidence="3 5" id="KW-1133">Transmembrane helix</keyword>
<dbReference type="Gene3D" id="3.30.750.24">
    <property type="entry name" value="STAS domain"/>
    <property type="match status" value="1"/>
</dbReference>
<comment type="subcellular location">
    <subcellularLocation>
        <location evidence="1">Membrane</location>
        <topology evidence="1">Multi-pass membrane protein</topology>
    </subcellularLocation>
</comment>
<evidence type="ECO:0000256" key="2">
    <source>
        <dbReference type="ARBA" id="ARBA00022692"/>
    </source>
</evidence>
<accession>A0A2J8I5T5</accession>
<feature type="transmembrane region" description="Helical" evidence="5">
    <location>
        <begin position="82"/>
        <end position="99"/>
    </location>
</feature>
<feature type="transmembrane region" description="Helical" evidence="5">
    <location>
        <begin position="58"/>
        <end position="75"/>
    </location>
</feature>
<keyword evidence="4 5" id="KW-0472">Membrane</keyword>
<dbReference type="PANTHER" id="PTHR11814">
    <property type="entry name" value="SULFATE TRANSPORTER"/>
    <property type="match status" value="1"/>
</dbReference>
<dbReference type="InterPro" id="IPR036513">
    <property type="entry name" value="STAS_dom_sf"/>
</dbReference>
<feature type="transmembrane region" description="Helical" evidence="5">
    <location>
        <begin position="175"/>
        <end position="202"/>
    </location>
</feature>
<evidence type="ECO:0000256" key="1">
    <source>
        <dbReference type="ARBA" id="ARBA00004141"/>
    </source>
</evidence>
<evidence type="ECO:0000256" key="4">
    <source>
        <dbReference type="ARBA" id="ARBA00023136"/>
    </source>
</evidence>
<reference evidence="7 8" key="1">
    <citation type="submission" date="2018-01" db="EMBL/GenBank/DDBJ databases">
        <title>Draft genome sequences of six Vibrio diazotrophicus strains isolated from deep-sea sediments of the Baltic Sea.</title>
        <authorList>
            <person name="Castillo D."/>
            <person name="Vandieken V."/>
            <person name="Chiang O."/>
            <person name="Middelboe M."/>
        </authorList>
    </citation>
    <scope>NUCLEOTIDE SEQUENCE [LARGE SCALE GENOMIC DNA]</scope>
    <source>
        <strain evidence="7 8">60.27F</strain>
    </source>
</reference>
<dbReference type="EMBL" id="POSK01000003">
    <property type="protein sequence ID" value="PNI05854.1"/>
    <property type="molecule type" value="Genomic_DNA"/>
</dbReference>
<evidence type="ECO:0000256" key="3">
    <source>
        <dbReference type="ARBA" id="ARBA00022989"/>
    </source>
</evidence>
<dbReference type="Proteomes" id="UP000236449">
    <property type="component" value="Unassembled WGS sequence"/>
</dbReference>
<feature type="transmembrane region" description="Helical" evidence="5">
    <location>
        <begin position="254"/>
        <end position="276"/>
    </location>
</feature>
<dbReference type="AlphaFoldDB" id="A0A2J8I5T5"/>
<dbReference type="OrthoDB" id="9769739at2"/>
<evidence type="ECO:0000256" key="5">
    <source>
        <dbReference type="SAM" id="Phobius"/>
    </source>
</evidence>
<organism evidence="7 8">
    <name type="scientific">Vibrio diazotrophicus</name>
    <dbReference type="NCBI Taxonomy" id="685"/>
    <lineage>
        <taxon>Bacteria</taxon>
        <taxon>Pseudomonadati</taxon>
        <taxon>Pseudomonadota</taxon>
        <taxon>Gammaproteobacteria</taxon>
        <taxon>Vibrionales</taxon>
        <taxon>Vibrionaceae</taxon>
        <taxon>Vibrio</taxon>
    </lineage>
</organism>
<dbReference type="PROSITE" id="PS50801">
    <property type="entry name" value="STAS"/>
    <property type="match status" value="1"/>
</dbReference>
<evidence type="ECO:0000259" key="6">
    <source>
        <dbReference type="PROSITE" id="PS50801"/>
    </source>
</evidence>
<dbReference type="InterPro" id="IPR011547">
    <property type="entry name" value="SLC26A/SulP_dom"/>
</dbReference>
<feature type="transmembrane region" description="Helical" evidence="5">
    <location>
        <begin position="327"/>
        <end position="345"/>
    </location>
</feature>
<protein>
    <submittedName>
        <fullName evidence="7">Sodium-independent anion transporter</fullName>
    </submittedName>
</protein>
<feature type="transmembrane region" description="Helical" evidence="5">
    <location>
        <begin position="214"/>
        <end position="234"/>
    </location>
</feature>
<feature type="domain" description="STAS" evidence="6">
    <location>
        <begin position="436"/>
        <end position="496"/>
    </location>
</feature>
<dbReference type="InterPro" id="IPR002645">
    <property type="entry name" value="STAS_dom"/>
</dbReference>
<feature type="transmembrane region" description="Helical" evidence="5">
    <location>
        <begin position="393"/>
        <end position="420"/>
    </location>
</feature>
<dbReference type="InterPro" id="IPR001902">
    <property type="entry name" value="SLC26A/SulP_fam"/>
</dbReference>
<dbReference type="CDD" id="cd07042">
    <property type="entry name" value="STAS_SulP_like_sulfate_transporter"/>
    <property type="match status" value="1"/>
</dbReference>
<sequence>MSGRFLTVLVRCFPFIAWLPQVKMDVVKADLLAGLTGAVIVMPQGVAYAMIAGLPPEYGLYTAIIPAILAALFGSSNHLISGPTAALSVIVFSTISQFADTGTPFYIQLCLTLTFCAGIVQLLMGVMRIGAVVNFVSHSVVIGFTAGAAVVITVSQLRHVLGLDYSSANTAIENLWLVLLHLNQVQVFSLLIALITIASCIAAKRLLPAIPNMLVAMLASVLLALLLTQIGIHIDYVDQIQSSTLQLSPPELDSAIIGELSGGILAVALLGLVEAISIGRAVALKSKQRIDSNQEFIGQGISNLVGAFFSCYMSSGSFTRSGVNFSSGARTPLAAVFAGLILLLLMPVMAEYVSYIPLAGMGGILLVVAYNLVDIAYIRSIIQQDKKESAVLITTFVAAIVLHLELSIYVGIMMSMFFYLRRTSRPVVDKVTPTELDIDEASFPDTQIVRINGSIYFGCVEHLHRELDSIKAQRLIILGKGINFIDHLGVQMLAELSTQGNREIYFCHFKANAKQALLHGSSVFKETHFSERLTPLLAGWRIDVH</sequence>
<feature type="transmembrane region" description="Helical" evidence="5">
    <location>
        <begin position="105"/>
        <end position="124"/>
    </location>
</feature>
<proteinExistence type="predicted"/>
<name>A0A2J8I5T5_VIBDI</name>
<dbReference type="GO" id="GO:0055085">
    <property type="term" value="P:transmembrane transport"/>
    <property type="evidence" value="ECO:0007669"/>
    <property type="project" value="InterPro"/>
</dbReference>
<feature type="transmembrane region" description="Helical" evidence="5">
    <location>
        <begin position="352"/>
        <end position="373"/>
    </location>
</feature>
<dbReference type="RefSeq" id="WP_102965846.1">
    <property type="nucleotide sequence ID" value="NZ_POSK01000003.1"/>
</dbReference>
<comment type="caution">
    <text evidence="7">The sequence shown here is derived from an EMBL/GenBank/DDBJ whole genome shotgun (WGS) entry which is preliminary data.</text>
</comment>
<evidence type="ECO:0000313" key="8">
    <source>
        <dbReference type="Proteomes" id="UP000236449"/>
    </source>
</evidence>